<sequence>MVLSSSQHILLAVSLALCLCFLVPRMIGGGGEAAKKDPRRMAHPYRGHSESPAKRNRHRAGSEKGFANADHIKSAMEQELKSERTGESRSMAFALMPLYAVGVALFAAYKFTKIKSNENSRSKSQDEEAKKAKETENQLMELEQHLSQTEQMLNSVLKQLDPLSNCVNTLAVEQKSEIMNQLQYIRQLMKKSGMDKASLRNPANQTCDNTLEDLIHSFAAQQSEVHENNVESKSEESLLNTMDTDVTAHNPVTGESSLNDVCEGEDGSDATLSEGLRKRNV</sequence>
<feature type="region of interest" description="Disordered" evidence="2">
    <location>
        <begin position="32"/>
        <end position="62"/>
    </location>
</feature>
<keyword evidence="7" id="KW-1185">Reference proteome</keyword>
<dbReference type="PANTHER" id="PTHR21723:SF2">
    <property type="entry name" value="RESISTANCE TO INHIBITORS OF CHOLINESTERASE PROTEIN 3 N-TERMINAL DOMAIN-CONTAINING PROTEIN"/>
    <property type="match status" value="1"/>
</dbReference>
<keyword evidence="3" id="KW-1133">Transmembrane helix</keyword>
<dbReference type="InterPro" id="IPR026160">
    <property type="entry name" value="Ric3"/>
</dbReference>
<keyword evidence="3" id="KW-0812">Transmembrane</keyword>
<keyword evidence="4" id="KW-0732">Signal</keyword>
<feature type="domain" description="Resistance to inhibitors of cholinesterase protein 3 N-terminal" evidence="5">
    <location>
        <begin position="16"/>
        <end position="158"/>
    </location>
</feature>
<feature type="transmembrane region" description="Helical" evidence="3">
    <location>
        <begin position="91"/>
        <end position="111"/>
    </location>
</feature>
<comment type="caution">
    <text evidence="6">The sequence shown here is derived from an EMBL/GenBank/DDBJ whole genome shotgun (WGS) entry which is preliminary data.</text>
</comment>
<keyword evidence="1" id="KW-0175">Coiled coil</keyword>
<name>A0ABN9DVS1_9NEOB</name>
<dbReference type="Proteomes" id="UP001162483">
    <property type="component" value="Unassembled WGS sequence"/>
</dbReference>
<evidence type="ECO:0000259" key="5">
    <source>
        <dbReference type="Pfam" id="PF15361"/>
    </source>
</evidence>
<evidence type="ECO:0000313" key="7">
    <source>
        <dbReference type="Proteomes" id="UP001162483"/>
    </source>
</evidence>
<feature type="signal peptide" evidence="4">
    <location>
        <begin position="1"/>
        <end position="33"/>
    </location>
</feature>
<evidence type="ECO:0000256" key="1">
    <source>
        <dbReference type="SAM" id="Coils"/>
    </source>
</evidence>
<proteinExistence type="predicted"/>
<reference evidence="6" key="1">
    <citation type="submission" date="2023-05" db="EMBL/GenBank/DDBJ databases">
        <authorList>
            <person name="Stuckert A."/>
        </authorList>
    </citation>
    <scope>NUCLEOTIDE SEQUENCE</scope>
</reference>
<feature type="chain" id="PRO_5045319716" description="Resistance to inhibitors of cholinesterase protein 3 N-terminal domain-containing protein" evidence="4">
    <location>
        <begin position="34"/>
        <end position="281"/>
    </location>
</feature>
<organism evidence="6 7">
    <name type="scientific">Staurois parvus</name>
    <dbReference type="NCBI Taxonomy" id="386267"/>
    <lineage>
        <taxon>Eukaryota</taxon>
        <taxon>Metazoa</taxon>
        <taxon>Chordata</taxon>
        <taxon>Craniata</taxon>
        <taxon>Vertebrata</taxon>
        <taxon>Euteleostomi</taxon>
        <taxon>Amphibia</taxon>
        <taxon>Batrachia</taxon>
        <taxon>Anura</taxon>
        <taxon>Neobatrachia</taxon>
        <taxon>Ranoidea</taxon>
        <taxon>Ranidae</taxon>
        <taxon>Staurois</taxon>
    </lineage>
</organism>
<evidence type="ECO:0000256" key="3">
    <source>
        <dbReference type="SAM" id="Phobius"/>
    </source>
</evidence>
<feature type="region of interest" description="Disordered" evidence="2">
    <location>
        <begin position="246"/>
        <end position="281"/>
    </location>
</feature>
<dbReference type="InterPro" id="IPR032763">
    <property type="entry name" value="RIC3_N"/>
</dbReference>
<dbReference type="PANTHER" id="PTHR21723">
    <property type="entry name" value="RESISTANCE TO INHIBITORS OF CHOLINESTERASE PROTEIN 3 RIC3"/>
    <property type="match status" value="1"/>
</dbReference>
<protein>
    <recommendedName>
        <fullName evidence="5">Resistance to inhibitors of cholinesterase protein 3 N-terminal domain-containing protein</fullName>
    </recommendedName>
</protein>
<feature type="coiled-coil region" evidence="1">
    <location>
        <begin position="125"/>
        <end position="159"/>
    </location>
</feature>
<evidence type="ECO:0000256" key="4">
    <source>
        <dbReference type="SAM" id="SignalP"/>
    </source>
</evidence>
<evidence type="ECO:0000256" key="2">
    <source>
        <dbReference type="SAM" id="MobiDB-lite"/>
    </source>
</evidence>
<dbReference type="Pfam" id="PF15361">
    <property type="entry name" value="RIC3"/>
    <property type="match status" value="1"/>
</dbReference>
<gene>
    <name evidence="6" type="ORF">SPARVUS_LOCUS8558030</name>
</gene>
<accession>A0ABN9DVS1</accession>
<evidence type="ECO:0000313" key="6">
    <source>
        <dbReference type="EMBL" id="CAI9576624.1"/>
    </source>
</evidence>
<keyword evidence="3" id="KW-0472">Membrane</keyword>
<dbReference type="EMBL" id="CATNWA010014847">
    <property type="protein sequence ID" value="CAI9576624.1"/>
    <property type="molecule type" value="Genomic_DNA"/>
</dbReference>